<dbReference type="Proteomes" id="UP000695562">
    <property type="component" value="Unassembled WGS sequence"/>
</dbReference>
<name>A0A8J4PRJ7_9MYCE</name>
<feature type="region of interest" description="Disordered" evidence="1">
    <location>
        <begin position="1"/>
        <end position="36"/>
    </location>
</feature>
<reference evidence="2" key="1">
    <citation type="submission" date="2020-01" db="EMBL/GenBank/DDBJ databases">
        <title>Development of genomics and gene disruption for Polysphondylium violaceum indicates a role for the polyketide synthase stlB in stalk morphogenesis.</title>
        <authorList>
            <person name="Narita B."/>
            <person name="Kawabe Y."/>
            <person name="Kin K."/>
            <person name="Saito T."/>
            <person name="Gibbs R."/>
            <person name="Kuspa A."/>
            <person name="Muzny D."/>
            <person name="Queller D."/>
            <person name="Richards S."/>
            <person name="Strassman J."/>
            <person name="Sucgang R."/>
            <person name="Worley K."/>
            <person name="Schaap P."/>
        </authorList>
    </citation>
    <scope>NUCLEOTIDE SEQUENCE</scope>
    <source>
        <strain evidence="2">QSvi11</strain>
    </source>
</reference>
<evidence type="ECO:0000256" key="1">
    <source>
        <dbReference type="SAM" id="MobiDB-lite"/>
    </source>
</evidence>
<comment type="caution">
    <text evidence="2">The sequence shown here is derived from an EMBL/GenBank/DDBJ whole genome shotgun (WGS) entry which is preliminary data.</text>
</comment>
<sequence length="128" mass="14118">MNPHHHQAHHQGNSTSSDSSSSGEAPSFTSTHPSHLTTYHDENVVCTTSTGQLSETCVEYGHVHALGFVLQLDPTLQHAPPPKVSLHLLVLYSTTINTKIFSIHKLKPLSWLEITLNNQIQNQFGLMS</sequence>
<evidence type="ECO:0000313" key="2">
    <source>
        <dbReference type="EMBL" id="KAF2072007.1"/>
    </source>
</evidence>
<gene>
    <name evidence="2" type="ORF">CYY_006670</name>
</gene>
<proteinExistence type="predicted"/>
<dbReference type="EMBL" id="AJWJ01000318">
    <property type="protein sequence ID" value="KAF2072007.1"/>
    <property type="molecule type" value="Genomic_DNA"/>
</dbReference>
<organism evidence="2 3">
    <name type="scientific">Polysphondylium violaceum</name>
    <dbReference type="NCBI Taxonomy" id="133409"/>
    <lineage>
        <taxon>Eukaryota</taxon>
        <taxon>Amoebozoa</taxon>
        <taxon>Evosea</taxon>
        <taxon>Eumycetozoa</taxon>
        <taxon>Dictyostelia</taxon>
        <taxon>Dictyosteliales</taxon>
        <taxon>Dictyosteliaceae</taxon>
        <taxon>Polysphondylium</taxon>
    </lineage>
</organism>
<protein>
    <submittedName>
        <fullName evidence="2">Uncharacterized protein</fullName>
    </submittedName>
</protein>
<evidence type="ECO:0000313" key="3">
    <source>
        <dbReference type="Proteomes" id="UP000695562"/>
    </source>
</evidence>
<accession>A0A8J4PRJ7</accession>
<dbReference type="AlphaFoldDB" id="A0A8J4PRJ7"/>
<keyword evidence="3" id="KW-1185">Reference proteome</keyword>
<feature type="compositionally biased region" description="Polar residues" evidence="1">
    <location>
        <begin position="23"/>
        <end position="36"/>
    </location>
</feature>